<evidence type="ECO:0000313" key="1">
    <source>
        <dbReference type="EMBL" id="KFD56087.1"/>
    </source>
</evidence>
<reference evidence="2 3" key="1">
    <citation type="journal article" date="2014" name="Nat. Genet.">
        <title>Genome and transcriptome of the porcine whipworm Trichuris suis.</title>
        <authorList>
            <person name="Jex A.R."/>
            <person name="Nejsum P."/>
            <person name="Schwarz E.M."/>
            <person name="Hu L."/>
            <person name="Young N.D."/>
            <person name="Hall R.S."/>
            <person name="Korhonen P.K."/>
            <person name="Liao S."/>
            <person name="Thamsborg S."/>
            <person name="Xia J."/>
            <person name="Xu P."/>
            <person name="Wang S."/>
            <person name="Scheerlinck J.P."/>
            <person name="Hofmann A."/>
            <person name="Sternberg P.W."/>
            <person name="Wang J."/>
            <person name="Gasser R.B."/>
        </authorList>
    </citation>
    <scope>NUCLEOTIDE SEQUENCE [LARGE SCALE GENOMIC DNA]</scope>
    <source>
        <strain evidence="2">DCEP-RM93F</strain>
        <strain evidence="1">DCEP-RM93M</strain>
    </source>
</reference>
<protein>
    <submittedName>
        <fullName evidence="2">Uncharacterized protein</fullName>
    </submittedName>
</protein>
<dbReference type="EMBL" id="KL367522">
    <property type="protein sequence ID" value="KFD66615.1"/>
    <property type="molecule type" value="Genomic_DNA"/>
</dbReference>
<dbReference type="AlphaFoldDB" id="A0A085NAW9"/>
<evidence type="ECO:0000313" key="3">
    <source>
        <dbReference type="Proteomes" id="UP000030764"/>
    </source>
</evidence>
<dbReference type="EMBL" id="KL363195">
    <property type="protein sequence ID" value="KFD56087.1"/>
    <property type="molecule type" value="Genomic_DNA"/>
</dbReference>
<organism evidence="2">
    <name type="scientific">Trichuris suis</name>
    <name type="common">pig whipworm</name>
    <dbReference type="NCBI Taxonomy" id="68888"/>
    <lineage>
        <taxon>Eukaryota</taxon>
        <taxon>Metazoa</taxon>
        <taxon>Ecdysozoa</taxon>
        <taxon>Nematoda</taxon>
        <taxon>Enoplea</taxon>
        <taxon>Dorylaimia</taxon>
        <taxon>Trichinellida</taxon>
        <taxon>Trichuridae</taxon>
        <taxon>Trichuris</taxon>
    </lineage>
</organism>
<keyword evidence="3" id="KW-1185">Reference proteome</keyword>
<dbReference type="Proteomes" id="UP000030758">
    <property type="component" value="Unassembled WGS sequence"/>
</dbReference>
<evidence type="ECO:0000313" key="2">
    <source>
        <dbReference type="EMBL" id="KFD66615.1"/>
    </source>
</evidence>
<gene>
    <name evidence="1" type="ORF">M513_02865</name>
    <name evidence="2" type="ORF">M514_02865</name>
</gene>
<sequence>MRKKQSLHELVSRACCRGQQIVAQMSYMPTRNFIHIDELEKYAACTMRKQTTQGQWADADEERLSRIGPPTFREIYRHNSAGILIKPVSATKEH</sequence>
<name>A0A085NAW9_9BILA</name>
<proteinExistence type="predicted"/>
<accession>A0A085NAW9</accession>
<dbReference type="Proteomes" id="UP000030764">
    <property type="component" value="Unassembled WGS sequence"/>
</dbReference>